<dbReference type="SUPFAM" id="SSF140931">
    <property type="entry name" value="Fic-like"/>
    <property type="match status" value="1"/>
</dbReference>
<evidence type="ECO:0000256" key="5">
    <source>
        <dbReference type="ARBA" id="ARBA00034531"/>
    </source>
</evidence>
<dbReference type="PANTHER" id="PTHR39560:SF1">
    <property type="entry name" value="PROTEIN ADENYLYLTRANSFERASE FIC-RELATED"/>
    <property type="match status" value="1"/>
</dbReference>
<keyword evidence="10" id="KW-1185">Reference proteome</keyword>
<keyword evidence="3" id="KW-0547">Nucleotide-binding</keyword>
<keyword evidence="1" id="KW-0808">Transferase</keyword>
<evidence type="ECO:0000256" key="2">
    <source>
        <dbReference type="ARBA" id="ARBA00022695"/>
    </source>
</evidence>
<gene>
    <name evidence="9" type="ORF">M4Z11_06670</name>
</gene>
<evidence type="ECO:0000256" key="6">
    <source>
        <dbReference type="ARBA" id="ARBA00047939"/>
    </source>
</evidence>
<comment type="catalytic activity">
    <reaction evidence="6">
        <text>L-threonyl-[protein] + ATP = 3-O-(5'-adenylyl)-L-threonyl-[protein] + diphosphate</text>
        <dbReference type="Rhea" id="RHEA:54292"/>
        <dbReference type="Rhea" id="RHEA-COMP:11060"/>
        <dbReference type="Rhea" id="RHEA-COMP:13847"/>
        <dbReference type="ChEBI" id="CHEBI:30013"/>
        <dbReference type="ChEBI" id="CHEBI:30616"/>
        <dbReference type="ChEBI" id="CHEBI:33019"/>
        <dbReference type="ChEBI" id="CHEBI:138113"/>
        <dbReference type="EC" id="2.7.7.108"/>
    </reaction>
</comment>
<sequence>MKKSEMMLTLEQPEICKMSPCYYNYPNSVVLKNKYGITDLLKLEERHAHDAAKEAVNLLQEPNPERFDSSYLKYLHSRLFQHTFEWAGCTRDVPFTFSDGTTAIMLNMSKSDSDVKFASGRKIEESLKLFDLTLAQKNNLQGLSRKEFVHDAAKLFAAINYIHPFREGNGRTQRVFFVKLARAAGHRLDFSAVTKKRMTYVSLEAIKNRDIGPLEDLFEDISNLSKVRILKRFIKDMKAGAGDSANLQEKLIVVAKEDTLYEGVCKFLDLDRVVVETENAYVICSRDSLTPEQLRVFKLGDKVAFKVLNPKEIFIPGEKLANLTQYEITKKLTEHISVQAQQNKIQHYARFVYGNADELNGVIRMIRITPSLARMFAKQIAASSAESYDNKVFSIKNFIRKKSNRSENFCKLVDAVENYASVVKAARNEILKEHQERQKRCEQVVKMPSKTVQRFLDIPENMWQEALKSEALLLLNGDLCDFMNKVNSRLSSCECRAINNNNYEELAKSINISVSKAKEITEVVRKVKELQRQLRVVRMGRLNTTDIAC</sequence>
<comment type="catalytic activity">
    <reaction evidence="7">
        <text>L-tyrosyl-[protein] + ATP = O-(5'-adenylyl)-L-tyrosyl-[protein] + diphosphate</text>
        <dbReference type="Rhea" id="RHEA:54288"/>
        <dbReference type="Rhea" id="RHEA-COMP:10136"/>
        <dbReference type="Rhea" id="RHEA-COMP:13846"/>
        <dbReference type="ChEBI" id="CHEBI:30616"/>
        <dbReference type="ChEBI" id="CHEBI:33019"/>
        <dbReference type="ChEBI" id="CHEBI:46858"/>
        <dbReference type="ChEBI" id="CHEBI:83624"/>
        <dbReference type="EC" id="2.7.7.108"/>
    </reaction>
</comment>
<evidence type="ECO:0000256" key="1">
    <source>
        <dbReference type="ARBA" id="ARBA00022679"/>
    </source>
</evidence>
<dbReference type="RefSeq" id="WP_249677801.1">
    <property type="nucleotide sequence ID" value="NZ_JAMCOF010000013.1"/>
</dbReference>
<proteinExistence type="predicted"/>
<keyword evidence="4" id="KW-0067">ATP-binding</keyword>
<dbReference type="PROSITE" id="PS51459">
    <property type="entry name" value="FIDO"/>
    <property type="match status" value="1"/>
</dbReference>
<dbReference type="Pfam" id="PF18543">
    <property type="entry name" value="ID"/>
    <property type="match status" value="1"/>
</dbReference>
<dbReference type="InterPro" id="IPR036597">
    <property type="entry name" value="Fido-like_dom_sf"/>
</dbReference>
<protein>
    <recommendedName>
        <fullName evidence="5">protein adenylyltransferase</fullName>
        <ecNumber evidence="5">2.7.7.108</ecNumber>
    </recommendedName>
</protein>
<evidence type="ECO:0000259" key="8">
    <source>
        <dbReference type="PROSITE" id="PS51459"/>
    </source>
</evidence>
<dbReference type="InterPro" id="IPR040548">
    <property type="entry name" value="BepA_ID"/>
</dbReference>
<dbReference type="EC" id="2.7.7.108" evidence="5"/>
<dbReference type="NCBIfam" id="NF033856">
    <property type="entry name" value="T4SS_effec_BID"/>
    <property type="match status" value="1"/>
</dbReference>
<keyword evidence="2" id="KW-0548">Nucleotidyltransferase</keyword>
<evidence type="ECO:0000313" key="9">
    <source>
        <dbReference type="EMBL" id="MCL6230267.1"/>
    </source>
</evidence>
<name>A0ABT0PAJ2_9HYPH</name>
<reference evidence="9 10" key="1">
    <citation type="submission" date="2022-05" db="EMBL/GenBank/DDBJ databases">
        <title>Description of the Bartonella bilalgolemii sp. nov. Isolated from Apodemus uralensis (Pallas 1811).</title>
        <authorList>
            <person name="Zgheib R."/>
            <person name="Celebi B."/>
        </authorList>
    </citation>
    <scope>NUCLEOTIDE SEQUENCE [LARGE SCALE GENOMIC DNA]</scope>
    <source>
        <strain evidence="9 10">G70</strain>
    </source>
</reference>
<dbReference type="InterPro" id="IPR003812">
    <property type="entry name" value="Fido"/>
</dbReference>
<evidence type="ECO:0000313" key="10">
    <source>
        <dbReference type="Proteomes" id="UP001523003"/>
    </source>
</evidence>
<comment type="caution">
    <text evidence="9">The sequence shown here is derived from an EMBL/GenBank/DDBJ whole genome shotgun (WGS) entry which is preliminary data.</text>
</comment>
<dbReference type="Proteomes" id="UP001523003">
    <property type="component" value="Unassembled WGS sequence"/>
</dbReference>
<dbReference type="Gene3D" id="1.10.3290.10">
    <property type="entry name" value="Fido-like domain"/>
    <property type="match status" value="1"/>
</dbReference>
<feature type="domain" description="Fido" evidence="8">
    <location>
        <begin position="67"/>
        <end position="220"/>
    </location>
</feature>
<dbReference type="PANTHER" id="PTHR39560">
    <property type="entry name" value="PROTEIN ADENYLYLTRANSFERASE FIC-RELATED"/>
    <property type="match status" value="1"/>
</dbReference>
<organism evidence="9 10">
    <name type="scientific">Bartonella bilalgolemii</name>
    <dbReference type="NCBI Taxonomy" id="2942911"/>
    <lineage>
        <taxon>Bacteria</taxon>
        <taxon>Pseudomonadati</taxon>
        <taxon>Pseudomonadota</taxon>
        <taxon>Alphaproteobacteria</taxon>
        <taxon>Hyphomicrobiales</taxon>
        <taxon>Bartonellaceae</taxon>
        <taxon>Bartonella</taxon>
    </lineage>
</organism>
<dbReference type="Pfam" id="PF02661">
    <property type="entry name" value="Fic"/>
    <property type="match status" value="1"/>
</dbReference>
<dbReference type="InterPro" id="IPR012340">
    <property type="entry name" value="NA-bd_OB-fold"/>
</dbReference>
<evidence type="ECO:0000256" key="7">
    <source>
        <dbReference type="ARBA" id="ARBA00048696"/>
    </source>
</evidence>
<accession>A0ABT0PAJ2</accession>
<dbReference type="EMBL" id="JAMCOF010000013">
    <property type="protein sequence ID" value="MCL6230267.1"/>
    <property type="molecule type" value="Genomic_DNA"/>
</dbReference>
<evidence type="ECO:0000256" key="4">
    <source>
        <dbReference type="ARBA" id="ARBA00022840"/>
    </source>
</evidence>
<evidence type="ECO:0000256" key="3">
    <source>
        <dbReference type="ARBA" id="ARBA00022741"/>
    </source>
</evidence>
<dbReference type="Gene3D" id="2.40.50.140">
    <property type="entry name" value="Nucleic acid-binding proteins"/>
    <property type="match status" value="1"/>
</dbReference>